<dbReference type="STRING" id="1077947.SAMN05216227_100613"/>
<keyword evidence="2" id="KW-1185">Reference proteome</keyword>
<gene>
    <name evidence="1" type="ORF">SAMN05216227_100613</name>
</gene>
<name>A0A1H8CZV0_9RHOB</name>
<organism evidence="1 2">
    <name type="scientific">Pseudorhodobacter antarcticus</name>
    <dbReference type="NCBI Taxonomy" id="1077947"/>
    <lineage>
        <taxon>Bacteria</taxon>
        <taxon>Pseudomonadati</taxon>
        <taxon>Pseudomonadota</taxon>
        <taxon>Alphaproteobacteria</taxon>
        <taxon>Rhodobacterales</taxon>
        <taxon>Paracoccaceae</taxon>
        <taxon>Pseudorhodobacter</taxon>
    </lineage>
</organism>
<dbReference type="RefSeq" id="WP_050518477.1">
    <property type="nucleotide sequence ID" value="NZ_FOCO01000006.1"/>
</dbReference>
<dbReference type="AlphaFoldDB" id="A0A1H8CZV0"/>
<proteinExistence type="predicted"/>
<dbReference type="EMBL" id="FOCO01000006">
    <property type="protein sequence ID" value="SEN00439.1"/>
    <property type="molecule type" value="Genomic_DNA"/>
</dbReference>
<evidence type="ECO:0000313" key="1">
    <source>
        <dbReference type="EMBL" id="SEN00439.1"/>
    </source>
</evidence>
<sequence>MRRRALITGFAIAVALTAFFLLRLVFFTTVWMENPPGAHPIEGWMTPRYISRTFRIPPPNLQAVLQLGATEHPRQSLEKIARARGLPLPDLIAEIEALIPTSPAP</sequence>
<dbReference type="Proteomes" id="UP000183002">
    <property type="component" value="Unassembled WGS sequence"/>
</dbReference>
<reference evidence="1 2" key="1">
    <citation type="submission" date="2016-10" db="EMBL/GenBank/DDBJ databases">
        <authorList>
            <person name="de Groot N.N."/>
        </authorList>
    </citation>
    <scope>NUCLEOTIDE SEQUENCE [LARGE SCALE GENOMIC DNA]</scope>
    <source>
        <strain evidence="1 2">CGMCC 1.10836</strain>
    </source>
</reference>
<dbReference type="OrthoDB" id="159440at2"/>
<evidence type="ECO:0000313" key="2">
    <source>
        <dbReference type="Proteomes" id="UP000183002"/>
    </source>
</evidence>
<protein>
    <submittedName>
        <fullName evidence="1">Uncharacterized protein</fullName>
    </submittedName>
</protein>
<accession>A0A1H8CZV0</accession>